<feature type="transmembrane region" description="Helical" evidence="5">
    <location>
        <begin position="235"/>
        <end position="258"/>
    </location>
</feature>
<dbReference type="PANTHER" id="PTHR42770">
    <property type="entry name" value="AMINO ACID TRANSPORTER-RELATED"/>
    <property type="match status" value="1"/>
</dbReference>
<feature type="transmembrane region" description="Helical" evidence="5">
    <location>
        <begin position="157"/>
        <end position="176"/>
    </location>
</feature>
<dbReference type="AlphaFoldDB" id="A0A1H3GY22"/>
<dbReference type="GO" id="GO:0016020">
    <property type="term" value="C:membrane"/>
    <property type="evidence" value="ECO:0007669"/>
    <property type="project" value="UniProtKB-SubCell"/>
</dbReference>
<organism evidence="7 8">
    <name type="scientific">Aidingimonas halophila</name>
    <dbReference type="NCBI Taxonomy" id="574349"/>
    <lineage>
        <taxon>Bacteria</taxon>
        <taxon>Pseudomonadati</taxon>
        <taxon>Pseudomonadota</taxon>
        <taxon>Gammaproteobacteria</taxon>
        <taxon>Oceanospirillales</taxon>
        <taxon>Halomonadaceae</taxon>
        <taxon>Aidingimonas</taxon>
    </lineage>
</organism>
<evidence type="ECO:0000259" key="6">
    <source>
        <dbReference type="Pfam" id="PF00324"/>
    </source>
</evidence>
<dbReference type="InterPro" id="IPR050367">
    <property type="entry name" value="APC_superfamily"/>
</dbReference>
<dbReference type="Gene3D" id="1.20.1740.10">
    <property type="entry name" value="Amino acid/polyamine transporter I"/>
    <property type="match status" value="1"/>
</dbReference>
<dbReference type="InterPro" id="IPR004841">
    <property type="entry name" value="AA-permease/SLC12A_dom"/>
</dbReference>
<feature type="transmembrane region" description="Helical" evidence="5">
    <location>
        <begin position="278"/>
        <end position="311"/>
    </location>
</feature>
<protein>
    <submittedName>
        <fullName evidence="7">Amino acid/polyamine/organocation transporter, APC superfamily</fullName>
    </submittedName>
</protein>
<proteinExistence type="predicted"/>
<dbReference type="PIRSF" id="PIRSF006060">
    <property type="entry name" value="AA_transporter"/>
    <property type="match status" value="1"/>
</dbReference>
<evidence type="ECO:0000313" key="8">
    <source>
        <dbReference type="Proteomes" id="UP000198500"/>
    </source>
</evidence>
<name>A0A1H3GY22_9GAMM</name>
<feature type="transmembrane region" description="Helical" evidence="5">
    <location>
        <begin position="331"/>
        <end position="353"/>
    </location>
</feature>
<dbReference type="Proteomes" id="UP000198500">
    <property type="component" value="Unassembled WGS sequence"/>
</dbReference>
<sequence length="450" mass="48717">MTHHTATHSGEDRSLKRILGLPSLVFFGLAYMVPLTVFTTYGVVTQETGGHLPTAYIVTLAAMFFTAYSYGRMVESYPAAGSAYTYARRAFGGHTGFMVGWALLLDYIFLPMINYLVIGIYMKDYFPAVPEAVWIVGAIGIVTALNILGIKLVAKMNFLIIAFQLVFLGVFIAISLSALGSGETPSLIAPFYSEDLSGTAIVAGAAILCLSFLGFDAVSTLSEETREPRRDIPRAIMLCTLVGGTLFIIASWAGHMVFPEWQNFRNADSAAVDVMRQAGGTFMVTFFTAAYVAGCFASAMASQASVSRILFAMGRDKVLPNSVFGKISQRYATPIGATLVVGAISLLALVISLSLAANMISFGALVAFSFVNLSVLKHFLIDQQKRSGSDLIRYGLLPGIGFLLTVWLWTSLSSTTFEVGLTWVAAGFLYLVYLTRLFREGVPDFELQEA</sequence>
<feature type="transmembrane region" description="Helical" evidence="5">
    <location>
        <begin position="21"/>
        <end position="44"/>
    </location>
</feature>
<gene>
    <name evidence="7" type="ORF">SAMN05443545_11091</name>
</gene>
<accession>A0A1H3GY22</accession>
<feature type="transmembrane region" description="Helical" evidence="5">
    <location>
        <begin position="196"/>
        <end position="215"/>
    </location>
</feature>
<dbReference type="STRING" id="574349.SAMN05443545_11091"/>
<comment type="subcellular location">
    <subcellularLocation>
        <location evidence="1">Membrane</location>
        <topology evidence="1">Multi-pass membrane protein</topology>
    </subcellularLocation>
</comment>
<evidence type="ECO:0000313" key="7">
    <source>
        <dbReference type="EMBL" id="SDY08182.1"/>
    </source>
</evidence>
<evidence type="ECO:0000256" key="1">
    <source>
        <dbReference type="ARBA" id="ARBA00004141"/>
    </source>
</evidence>
<dbReference type="GO" id="GO:0055085">
    <property type="term" value="P:transmembrane transport"/>
    <property type="evidence" value="ECO:0007669"/>
    <property type="project" value="InterPro"/>
</dbReference>
<feature type="transmembrane region" description="Helical" evidence="5">
    <location>
        <begin position="359"/>
        <end position="379"/>
    </location>
</feature>
<feature type="transmembrane region" description="Helical" evidence="5">
    <location>
        <begin position="421"/>
        <end position="438"/>
    </location>
</feature>
<feature type="transmembrane region" description="Helical" evidence="5">
    <location>
        <begin position="50"/>
        <end position="70"/>
    </location>
</feature>
<evidence type="ECO:0000256" key="4">
    <source>
        <dbReference type="ARBA" id="ARBA00023136"/>
    </source>
</evidence>
<dbReference type="EMBL" id="FNNI01000010">
    <property type="protein sequence ID" value="SDY08182.1"/>
    <property type="molecule type" value="Genomic_DNA"/>
</dbReference>
<reference evidence="7 8" key="1">
    <citation type="submission" date="2016-10" db="EMBL/GenBank/DDBJ databases">
        <authorList>
            <person name="de Groot N.N."/>
        </authorList>
    </citation>
    <scope>NUCLEOTIDE SEQUENCE [LARGE SCALE GENOMIC DNA]</scope>
    <source>
        <strain evidence="7 8">DSM 19219</strain>
    </source>
</reference>
<dbReference type="Pfam" id="PF00324">
    <property type="entry name" value="AA_permease"/>
    <property type="match status" value="1"/>
</dbReference>
<keyword evidence="2 5" id="KW-0812">Transmembrane</keyword>
<dbReference type="OrthoDB" id="9804700at2"/>
<evidence type="ECO:0000256" key="2">
    <source>
        <dbReference type="ARBA" id="ARBA00022692"/>
    </source>
</evidence>
<evidence type="ECO:0000256" key="3">
    <source>
        <dbReference type="ARBA" id="ARBA00022989"/>
    </source>
</evidence>
<evidence type="ECO:0000256" key="5">
    <source>
        <dbReference type="SAM" id="Phobius"/>
    </source>
</evidence>
<keyword evidence="8" id="KW-1185">Reference proteome</keyword>
<feature type="transmembrane region" description="Helical" evidence="5">
    <location>
        <begin position="91"/>
        <end position="112"/>
    </location>
</feature>
<feature type="domain" description="Amino acid permease/ SLC12A" evidence="6">
    <location>
        <begin position="24"/>
        <end position="376"/>
    </location>
</feature>
<feature type="transmembrane region" description="Helical" evidence="5">
    <location>
        <begin position="391"/>
        <end position="409"/>
    </location>
</feature>
<keyword evidence="4 5" id="KW-0472">Membrane</keyword>
<dbReference type="PANTHER" id="PTHR42770:SF8">
    <property type="entry name" value="PUTRESCINE IMPORTER PUUP"/>
    <property type="match status" value="1"/>
</dbReference>
<dbReference type="RefSeq" id="WP_092572050.1">
    <property type="nucleotide sequence ID" value="NZ_BMXH01000011.1"/>
</dbReference>
<feature type="transmembrane region" description="Helical" evidence="5">
    <location>
        <begin position="132"/>
        <end position="150"/>
    </location>
</feature>
<keyword evidence="3 5" id="KW-1133">Transmembrane helix</keyword>